<evidence type="ECO:0000256" key="3">
    <source>
        <dbReference type="ARBA" id="ARBA00023163"/>
    </source>
</evidence>
<dbReference type="GO" id="GO:0003700">
    <property type="term" value="F:DNA-binding transcription factor activity"/>
    <property type="evidence" value="ECO:0007669"/>
    <property type="project" value="TreeGrafter"/>
</dbReference>
<evidence type="ECO:0000256" key="2">
    <source>
        <dbReference type="ARBA" id="ARBA00023125"/>
    </source>
</evidence>
<dbReference type="Pfam" id="PF00440">
    <property type="entry name" value="TetR_N"/>
    <property type="match status" value="1"/>
</dbReference>
<dbReference type="PANTHER" id="PTHR30055">
    <property type="entry name" value="HTH-TYPE TRANSCRIPTIONAL REGULATOR RUTR"/>
    <property type="match status" value="1"/>
</dbReference>
<name>A0A919PT46_9ACTN</name>
<dbReference type="AlphaFoldDB" id="A0A919PT46"/>
<dbReference type="GO" id="GO:0000976">
    <property type="term" value="F:transcription cis-regulatory region binding"/>
    <property type="evidence" value="ECO:0007669"/>
    <property type="project" value="TreeGrafter"/>
</dbReference>
<reference evidence="6" key="1">
    <citation type="submission" date="2021-01" db="EMBL/GenBank/DDBJ databases">
        <title>Whole genome shotgun sequence of Dactylosporangium siamense NBRC 106093.</title>
        <authorList>
            <person name="Komaki H."/>
            <person name="Tamura T."/>
        </authorList>
    </citation>
    <scope>NUCLEOTIDE SEQUENCE</scope>
    <source>
        <strain evidence="6">NBRC 106093</strain>
    </source>
</reference>
<dbReference type="InterPro" id="IPR023772">
    <property type="entry name" value="DNA-bd_HTH_TetR-type_CS"/>
</dbReference>
<gene>
    <name evidence="6" type="ORF">Dsi01nite_081420</name>
</gene>
<dbReference type="PROSITE" id="PS50977">
    <property type="entry name" value="HTH_TETR_2"/>
    <property type="match status" value="1"/>
</dbReference>
<dbReference type="InterPro" id="IPR009057">
    <property type="entry name" value="Homeodomain-like_sf"/>
</dbReference>
<dbReference type="PROSITE" id="PS01081">
    <property type="entry name" value="HTH_TETR_1"/>
    <property type="match status" value="1"/>
</dbReference>
<organism evidence="6 7">
    <name type="scientific">Dactylosporangium siamense</name>
    <dbReference type="NCBI Taxonomy" id="685454"/>
    <lineage>
        <taxon>Bacteria</taxon>
        <taxon>Bacillati</taxon>
        <taxon>Actinomycetota</taxon>
        <taxon>Actinomycetes</taxon>
        <taxon>Micromonosporales</taxon>
        <taxon>Micromonosporaceae</taxon>
        <taxon>Dactylosporangium</taxon>
    </lineage>
</organism>
<evidence type="ECO:0000313" key="6">
    <source>
        <dbReference type="EMBL" id="GIG50101.1"/>
    </source>
</evidence>
<dbReference type="RefSeq" id="WP_203851755.1">
    <property type="nucleotide sequence ID" value="NZ_BAAAVW010000014.1"/>
</dbReference>
<evidence type="ECO:0000256" key="1">
    <source>
        <dbReference type="ARBA" id="ARBA00023015"/>
    </source>
</evidence>
<sequence>MTSPLRQEQAQLTRRRVMDAAYALLLESGYAGTTITAVAGRAGVAVPTVYKAFGSKPALVKQVYDRLLVGDDEAVSLGDREAARRLLAERDPGRAVALYSQLVTDVAIRIGPLLAVVFGARSTDPQLDEFVATIEGERRQGTERFAAHLALIGGLAVPADHAADLLWLYTAPDVHHRLVTQRGWPPEAFAAWLTATLHHQLLGASA</sequence>
<dbReference type="Gene3D" id="1.10.357.10">
    <property type="entry name" value="Tetracycline Repressor, domain 2"/>
    <property type="match status" value="1"/>
</dbReference>
<dbReference type="EMBL" id="BONQ01000128">
    <property type="protein sequence ID" value="GIG50101.1"/>
    <property type="molecule type" value="Genomic_DNA"/>
</dbReference>
<dbReference type="Proteomes" id="UP000660611">
    <property type="component" value="Unassembled WGS sequence"/>
</dbReference>
<keyword evidence="2 4" id="KW-0238">DNA-binding</keyword>
<feature type="domain" description="HTH tetR-type" evidence="5">
    <location>
        <begin position="11"/>
        <end position="71"/>
    </location>
</feature>
<keyword evidence="3" id="KW-0804">Transcription</keyword>
<dbReference type="PANTHER" id="PTHR30055:SF234">
    <property type="entry name" value="HTH-TYPE TRANSCRIPTIONAL REGULATOR BETI"/>
    <property type="match status" value="1"/>
</dbReference>
<keyword evidence="1" id="KW-0805">Transcription regulation</keyword>
<keyword evidence="7" id="KW-1185">Reference proteome</keyword>
<protein>
    <submittedName>
        <fullName evidence="6">DNA-binding protein</fullName>
    </submittedName>
</protein>
<evidence type="ECO:0000313" key="7">
    <source>
        <dbReference type="Proteomes" id="UP000660611"/>
    </source>
</evidence>
<dbReference type="PRINTS" id="PR00455">
    <property type="entry name" value="HTHTETR"/>
</dbReference>
<dbReference type="InterPro" id="IPR001647">
    <property type="entry name" value="HTH_TetR"/>
</dbReference>
<dbReference type="SUPFAM" id="SSF46689">
    <property type="entry name" value="Homeodomain-like"/>
    <property type="match status" value="1"/>
</dbReference>
<proteinExistence type="predicted"/>
<evidence type="ECO:0000259" key="5">
    <source>
        <dbReference type="PROSITE" id="PS50977"/>
    </source>
</evidence>
<dbReference type="InterPro" id="IPR050109">
    <property type="entry name" value="HTH-type_TetR-like_transc_reg"/>
</dbReference>
<evidence type="ECO:0000256" key="4">
    <source>
        <dbReference type="PROSITE-ProRule" id="PRU00335"/>
    </source>
</evidence>
<comment type="caution">
    <text evidence="6">The sequence shown here is derived from an EMBL/GenBank/DDBJ whole genome shotgun (WGS) entry which is preliminary data.</text>
</comment>
<accession>A0A919PT46</accession>
<feature type="DNA-binding region" description="H-T-H motif" evidence="4">
    <location>
        <begin position="34"/>
        <end position="53"/>
    </location>
</feature>